<accession>A0A8T1YQI4</accession>
<dbReference type="PROSITE" id="PS50878">
    <property type="entry name" value="RT_POL"/>
    <property type="match status" value="1"/>
</dbReference>
<keyword evidence="5" id="KW-0255">Endonuclease</keyword>
<feature type="region of interest" description="Disordered" evidence="2">
    <location>
        <begin position="459"/>
        <end position="525"/>
    </location>
</feature>
<dbReference type="InterPro" id="IPR000477">
    <property type="entry name" value="RT_dom"/>
</dbReference>
<comment type="caution">
    <text evidence="5">The sequence shown here is derived from an EMBL/GenBank/DDBJ whole genome shotgun (WGS) entry which is preliminary data.</text>
</comment>
<dbReference type="InterPro" id="IPR025558">
    <property type="entry name" value="DUF4283"/>
</dbReference>
<feature type="compositionally biased region" description="Polar residues" evidence="2">
    <location>
        <begin position="48"/>
        <end position="57"/>
    </location>
</feature>
<sequence length="1843" mass="203133">MGRHKRSNHRPPPTSKFARVAASISSTASSLPTAKLPASSAAPCDSSVAPSLSSAAQVETKGSVPSPPSALVPVSSVGLPASEISSAGPSLVPSDRSAAPSHSSAAQVETKGSVPSPPSVQVTGSSVGTPASEISSAGPAFASPGTSPAAALAGSAGSHQFLGSLVEVKGPVAPIKTTVSEISSTVVVISPPANSPQPTTSLPSTSVVNPTQVNGTSTTNASLPWAQKFKASLRNLKQMSSPTFLDDGTPVVIAPPSVLLKTAELWKGHLVAQFHGLCPPASRILSDLNPIWGRYGNITVRLISDTASLIFIPSLATREWVVDVGFWQAGNCSCTVYPWSPDGPLQLEELKFAPTWAILRNVPPQLYSLDGISVIASGIGEPLHTEKSRLDPINMGITKVKVVINLESTLPTTVIVRDVQGNTSRVAVEYPRPPPHCTNCGRYGHLLSRCPKPLLKKSPFKKPIHSGSNVVDHPTINLPPDPLSKGANGVTQSVGDSVVVSKPKRRRSRSSKRSRSTPPRIYELPPSGLIHELSVSTLTKGKQKAIVVGAGGCKASIPPVCSTSFSPATTSASSLEKASVPNKNDDDHLECLEFMFPSEASPRVGHLIFESCAFTPLYKFLMRVFCWNIRGLNSQGRQRMVRSWVASNNLLVGCILETHVTEANAPFVLASTFPGWRSDNNYCCSELGRMWIVWDPSVSVLVFKKTDQLNLCSVKLPNVCRSFAVAFVYGRSTPTERRLLWQDISSLSSSSPLSYTPWALLGDFNQIASTSEHYSVIPASFPLSGMEDFQSCLRDNDLDDIPSRGVFFTWSNHQQDNPIIRKLDRALANGEWMTHFPHSMAVFDPPGESDHAPCILNLDIQPERSKKCFRYFSFLSTHPTFIDSLTAAWGSLIPVGSSMFSLGEQLKAAKRCCKRLNRIGFSNIQQRTKEALANLESVQQALLSSPSDSLFREEHVARKKWDFYAAALECFYKQKSRIKWLKEGDANTSFFHRAVLAHQARNLISYLRDENNDKVENVAQIKEMIIAYYTHLFGSESDISQPYSVDRIKSLQPFRCDSDLAAKLIAIPTEEEITATLFSMPKNKAPGPDGFSAEFFWDSWSVVRESTVKAVMDFFRSGHLLKKFNATAIALIPKETGADHLSNFRPVACCTTVYKIITRLISKRLKLFVSDAVQGNQVGFIKGRLLCENVLLASELVENFQVPGNVTRGCLQIDLSKAYDNVNWDFLINILKAMNLPEVFIRWIWVCISTPSYSVAFHGELIGFFQGKKGIRQGDPMSSHLFVLVMDILSRSLDKGAVNGLFQPHPKCNAPLVTHLSFADDVLVFFDGSAPSIEGILHILDDFKQGSGLGINRQKTALLIDGGDFFGVRDLASQFHLNHGSLPVRYLGVPLMAQKMRRQDYQPLLDKINHRFSSWTARHLSFAGRLQLLKSVIYSTINFWTSIFILPNQCLLKMEQMCNAFLWKGAPNSARGAKIAWDVVCTSKESGGLGLRRLTSWNKVLALKLIWLLFSAAGSLWVSWVRLNLIGNRCFWDLNPASSGSWIWKKLCKLRPLARPFIVCEVGSGITARFWQDNWSGLGPIIELTGPLGPQVTGLSLDAVVRDAVQGTVWRFSVSRSRNPIISLLRDILPNPEGMIESQHDDSFLWKPDHHAPLNKFSAAKTWLALFPSPAAVSWSKSVWFKGNIPKHAFISWVVAWNRLHTRDRLRRWGLNVPSMCILCNAQEENREHLFFDCPFSNSIWLHFTAKAGLTPPSQFMGCLLWVHSASRNKQITTILKLIHQASIYLIWRERNQRIHSTTHRNAASIVKEIKQTIRARLDPLSRAQICVPPVLTLLATWFAVFQ</sequence>
<evidence type="ECO:0000256" key="2">
    <source>
        <dbReference type="SAM" id="MobiDB-lite"/>
    </source>
</evidence>
<keyword evidence="5" id="KW-0540">Nuclease</keyword>
<keyword evidence="1" id="KW-0862">Zinc</keyword>
<dbReference type="Pfam" id="PF03372">
    <property type="entry name" value="Exo_endo_phos"/>
    <property type="match status" value="1"/>
</dbReference>
<name>A0A8T1YQI4_ARASU</name>
<dbReference type="Pfam" id="PF14111">
    <property type="entry name" value="DUF4283"/>
    <property type="match status" value="1"/>
</dbReference>
<feature type="compositionally biased region" description="Polar residues" evidence="2">
    <location>
        <begin position="23"/>
        <end position="32"/>
    </location>
</feature>
<dbReference type="PANTHER" id="PTHR33116">
    <property type="entry name" value="REVERSE TRANSCRIPTASE ZINC-BINDING DOMAIN-CONTAINING PROTEIN-RELATED-RELATED"/>
    <property type="match status" value="1"/>
</dbReference>
<organism evidence="5 6">
    <name type="scientific">Arabidopsis suecica</name>
    <name type="common">Swedish thale-cress</name>
    <name type="synonym">Cardaminopsis suecica</name>
    <dbReference type="NCBI Taxonomy" id="45249"/>
    <lineage>
        <taxon>Eukaryota</taxon>
        <taxon>Viridiplantae</taxon>
        <taxon>Streptophyta</taxon>
        <taxon>Embryophyta</taxon>
        <taxon>Tracheophyta</taxon>
        <taxon>Spermatophyta</taxon>
        <taxon>Magnoliopsida</taxon>
        <taxon>eudicotyledons</taxon>
        <taxon>Gunneridae</taxon>
        <taxon>Pentapetalae</taxon>
        <taxon>rosids</taxon>
        <taxon>malvids</taxon>
        <taxon>Brassicales</taxon>
        <taxon>Brassicaceae</taxon>
        <taxon>Camelineae</taxon>
        <taxon>Arabidopsis</taxon>
    </lineage>
</organism>
<dbReference type="InterPro" id="IPR001878">
    <property type="entry name" value="Znf_CCHC"/>
</dbReference>
<dbReference type="Pfam" id="PF00078">
    <property type="entry name" value="RVT_1"/>
    <property type="match status" value="1"/>
</dbReference>
<dbReference type="GO" id="GO:0004519">
    <property type="term" value="F:endonuclease activity"/>
    <property type="evidence" value="ECO:0007669"/>
    <property type="project" value="UniProtKB-KW"/>
</dbReference>
<dbReference type="PROSITE" id="PS50158">
    <property type="entry name" value="ZF_CCHC"/>
    <property type="match status" value="1"/>
</dbReference>
<dbReference type="CDD" id="cd01650">
    <property type="entry name" value="RT_nLTR_like"/>
    <property type="match status" value="1"/>
</dbReference>
<evidence type="ECO:0000259" key="3">
    <source>
        <dbReference type="PROSITE" id="PS50158"/>
    </source>
</evidence>
<keyword evidence="5" id="KW-0378">Hydrolase</keyword>
<feature type="domain" description="Reverse transcriptase" evidence="4">
    <location>
        <begin position="1113"/>
        <end position="1391"/>
    </location>
</feature>
<feature type="region of interest" description="Disordered" evidence="2">
    <location>
        <begin position="1"/>
        <end position="69"/>
    </location>
</feature>
<keyword evidence="1" id="KW-0479">Metal-binding</keyword>
<feature type="compositionally biased region" description="Polar residues" evidence="2">
    <location>
        <begin position="119"/>
        <end position="135"/>
    </location>
</feature>
<reference evidence="5 6" key="1">
    <citation type="submission" date="2020-12" db="EMBL/GenBank/DDBJ databases">
        <title>Concerted genomic and epigenomic changes stabilize Arabidopsis allopolyploids.</title>
        <authorList>
            <person name="Chen Z."/>
        </authorList>
    </citation>
    <scope>NUCLEOTIDE SEQUENCE [LARGE SCALE GENOMIC DNA]</scope>
    <source>
        <strain evidence="5">As9502</strain>
        <tissue evidence="5">Leaf</tissue>
    </source>
</reference>
<evidence type="ECO:0000256" key="1">
    <source>
        <dbReference type="PROSITE-ProRule" id="PRU00047"/>
    </source>
</evidence>
<keyword evidence="6" id="KW-1185">Reference proteome</keyword>
<dbReference type="GO" id="GO:0003676">
    <property type="term" value="F:nucleic acid binding"/>
    <property type="evidence" value="ECO:0007669"/>
    <property type="project" value="InterPro"/>
</dbReference>
<dbReference type="InterPro" id="IPR005135">
    <property type="entry name" value="Endo/exonuclease/phosphatase"/>
</dbReference>
<feature type="compositionally biased region" description="Basic residues" evidence="2">
    <location>
        <begin position="502"/>
        <end position="515"/>
    </location>
</feature>
<protein>
    <submittedName>
        <fullName evidence="5">Endonuclease/exonuclease/phosphatase superfamily</fullName>
    </submittedName>
</protein>
<keyword evidence="1" id="KW-0863">Zinc-finger</keyword>
<evidence type="ECO:0000259" key="4">
    <source>
        <dbReference type="PROSITE" id="PS50878"/>
    </source>
</evidence>
<evidence type="ECO:0000313" key="5">
    <source>
        <dbReference type="EMBL" id="KAG7548416.1"/>
    </source>
</evidence>
<dbReference type="Pfam" id="PF13966">
    <property type="entry name" value="zf-RVT"/>
    <property type="match status" value="1"/>
</dbReference>
<dbReference type="GO" id="GO:0008270">
    <property type="term" value="F:zinc ion binding"/>
    <property type="evidence" value="ECO:0007669"/>
    <property type="project" value="UniProtKB-KW"/>
</dbReference>
<gene>
    <name evidence="5" type="ORF">ISN44_As12g036060</name>
</gene>
<dbReference type="PANTHER" id="PTHR33116:SF78">
    <property type="entry name" value="OS12G0587133 PROTEIN"/>
    <property type="match status" value="1"/>
</dbReference>
<dbReference type="InterPro" id="IPR026960">
    <property type="entry name" value="RVT-Znf"/>
</dbReference>
<dbReference type="Proteomes" id="UP000694251">
    <property type="component" value="Chromosome 12"/>
</dbReference>
<proteinExistence type="predicted"/>
<feature type="domain" description="CCHC-type" evidence="3">
    <location>
        <begin position="437"/>
        <end position="452"/>
    </location>
</feature>
<feature type="compositionally biased region" description="Low complexity" evidence="2">
    <location>
        <begin position="142"/>
        <end position="153"/>
    </location>
</feature>
<feature type="region of interest" description="Disordered" evidence="2">
    <location>
        <begin position="85"/>
        <end position="153"/>
    </location>
</feature>
<dbReference type="OrthoDB" id="1108117at2759"/>
<evidence type="ECO:0000313" key="6">
    <source>
        <dbReference type="Proteomes" id="UP000694251"/>
    </source>
</evidence>
<dbReference type="EMBL" id="JAEFBJ010000012">
    <property type="protein sequence ID" value="KAG7548416.1"/>
    <property type="molecule type" value="Genomic_DNA"/>
</dbReference>